<feature type="chain" id="PRO_5022173442" description="DUF2946 domain-containing protein" evidence="2">
    <location>
        <begin position="27"/>
        <end position="174"/>
    </location>
</feature>
<feature type="signal peptide" evidence="2">
    <location>
        <begin position="1"/>
        <end position="26"/>
    </location>
</feature>
<protein>
    <recommendedName>
        <fullName evidence="5">DUF2946 domain-containing protein</fullName>
    </recommendedName>
</protein>
<dbReference type="EMBL" id="VKDB01000010">
    <property type="protein sequence ID" value="TSA84683.1"/>
    <property type="molecule type" value="Genomic_DNA"/>
</dbReference>
<evidence type="ECO:0000313" key="3">
    <source>
        <dbReference type="EMBL" id="TSA84683.1"/>
    </source>
</evidence>
<proteinExistence type="predicted"/>
<gene>
    <name evidence="3" type="ORF">FNU79_10650</name>
</gene>
<dbReference type="OrthoDB" id="9835324at2"/>
<keyword evidence="2" id="KW-0732">Signal</keyword>
<dbReference type="RefSeq" id="WP_143720831.1">
    <property type="nucleotide sequence ID" value="NZ_VKDB01000010.1"/>
</dbReference>
<sequence>MRRPAIHRFQRTLAALLWLLASFAFMTRQQGMPASMDMSGMLMGGAASQAAPLAEKPMTEPETAQMDTPAEQAGHSVANLPAAKPTAAQLPAAHDHHTKTHNANAPPAPTPDTPNQQGHAGHCPFCFTAAFALAAFSVELLAPEYVQTAHQLAHIPAAPRPLLGSKRARAPPLG</sequence>
<organism evidence="3 4">
    <name type="scientific">Deinococcus detaillensis</name>
    <dbReference type="NCBI Taxonomy" id="2592048"/>
    <lineage>
        <taxon>Bacteria</taxon>
        <taxon>Thermotogati</taxon>
        <taxon>Deinococcota</taxon>
        <taxon>Deinococci</taxon>
        <taxon>Deinococcales</taxon>
        <taxon>Deinococcaceae</taxon>
        <taxon>Deinococcus</taxon>
    </lineage>
</organism>
<feature type="region of interest" description="Disordered" evidence="1">
    <location>
        <begin position="86"/>
        <end position="118"/>
    </location>
</feature>
<evidence type="ECO:0000256" key="1">
    <source>
        <dbReference type="SAM" id="MobiDB-lite"/>
    </source>
</evidence>
<evidence type="ECO:0008006" key="5">
    <source>
        <dbReference type="Google" id="ProtNLM"/>
    </source>
</evidence>
<feature type="region of interest" description="Disordered" evidence="1">
    <location>
        <begin position="48"/>
        <end position="74"/>
    </location>
</feature>
<dbReference type="Proteomes" id="UP000316092">
    <property type="component" value="Unassembled WGS sequence"/>
</dbReference>
<accession>A0A553UWU3</accession>
<dbReference type="AlphaFoldDB" id="A0A553UWU3"/>
<reference evidence="3 4" key="1">
    <citation type="submission" date="2019-07" db="EMBL/GenBank/DDBJ databases">
        <title>Deinococcus detaillus sp. nov., isolated from humus soil in Antarctica.</title>
        <authorList>
            <person name="Zhang K."/>
        </authorList>
    </citation>
    <scope>NUCLEOTIDE SEQUENCE [LARGE SCALE GENOMIC DNA]</scope>
    <source>
        <strain evidence="3 4">H1</strain>
    </source>
</reference>
<name>A0A553UWU3_9DEIO</name>
<comment type="caution">
    <text evidence="3">The sequence shown here is derived from an EMBL/GenBank/DDBJ whole genome shotgun (WGS) entry which is preliminary data.</text>
</comment>
<keyword evidence="4" id="KW-1185">Reference proteome</keyword>
<evidence type="ECO:0000313" key="4">
    <source>
        <dbReference type="Proteomes" id="UP000316092"/>
    </source>
</evidence>
<evidence type="ECO:0000256" key="2">
    <source>
        <dbReference type="SAM" id="SignalP"/>
    </source>
</evidence>